<feature type="region of interest" description="Disordered" evidence="2">
    <location>
        <begin position="95"/>
        <end position="117"/>
    </location>
</feature>
<dbReference type="GO" id="GO:0006020">
    <property type="term" value="P:inositol metabolic process"/>
    <property type="evidence" value="ECO:0007669"/>
    <property type="project" value="TreeGrafter"/>
</dbReference>
<feature type="binding site" evidence="1">
    <location>
        <position position="128"/>
    </location>
    <ligand>
        <name>Mg(2+)</name>
        <dbReference type="ChEBI" id="CHEBI:18420"/>
        <label>1</label>
        <note>catalytic</note>
    </ligand>
</feature>
<feature type="binding site" evidence="1">
    <location>
        <position position="87"/>
    </location>
    <ligand>
        <name>Mg(2+)</name>
        <dbReference type="ChEBI" id="CHEBI:18420"/>
        <label>1</label>
        <note>catalytic</note>
    </ligand>
</feature>
<keyword evidence="1" id="KW-0460">Magnesium</keyword>
<evidence type="ECO:0000313" key="4">
    <source>
        <dbReference type="Proteomes" id="UP000567795"/>
    </source>
</evidence>
<organism evidence="3 4">
    <name type="scientific">Allostreptomyces psammosilenae</name>
    <dbReference type="NCBI Taxonomy" id="1892865"/>
    <lineage>
        <taxon>Bacteria</taxon>
        <taxon>Bacillati</taxon>
        <taxon>Actinomycetota</taxon>
        <taxon>Actinomycetes</taxon>
        <taxon>Kitasatosporales</taxon>
        <taxon>Streptomycetaceae</taxon>
        <taxon>Allostreptomyces</taxon>
    </lineage>
</organism>
<dbReference type="EC" id="3.1.3.25" evidence="3"/>
<dbReference type="GO" id="GO:0008934">
    <property type="term" value="F:inositol monophosphate 1-phosphatase activity"/>
    <property type="evidence" value="ECO:0007669"/>
    <property type="project" value="TreeGrafter"/>
</dbReference>
<feature type="compositionally biased region" description="Basic and acidic residues" evidence="2">
    <location>
        <begin position="15"/>
        <end position="24"/>
    </location>
</feature>
<dbReference type="Gene3D" id="3.30.540.10">
    <property type="entry name" value="Fructose-1,6-Bisphosphatase, subunit A, domain 1"/>
    <property type="match status" value="1"/>
</dbReference>
<dbReference type="GO" id="GO:0046872">
    <property type="term" value="F:metal ion binding"/>
    <property type="evidence" value="ECO:0007669"/>
    <property type="project" value="UniProtKB-KW"/>
</dbReference>
<proteinExistence type="predicted"/>
<feature type="compositionally biased region" description="Gly residues" evidence="2">
    <location>
        <begin position="100"/>
        <end position="117"/>
    </location>
</feature>
<protein>
    <submittedName>
        <fullName evidence="3">Myo-inositol-1(Or 4)-monophosphatase</fullName>
        <ecNumber evidence="3">3.1.3.25</ecNumber>
    </submittedName>
</protein>
<dbReference type="InterPro" id="IPR000760">
    <property type="entry name" value="Inositol_monophosphatase-like"/>
</dbReference>
<gene>
    <name evidence="3" type="ORF">FHU37_005335</name>
</gene>
<feature type="binding site" evidence="1">
    <location>
        <position position="131"/>
    </location>
    <ligand>
        <name>Mg(2+)</name>
        <dbReference type="ChEBI" id="CHEBI:18420"/>
        <label>1</label>
        <note>catalytic</note>
    </ligand>
</feature>
<dbReference type="AlphaFoldDB" id="A0A853A166"/>
<dbReference type="Proteomes" id="UP000567795">
    <property type="component" value="Unassembled WGS sequence"/>
</dbReference>
<reference evidence="3 4" key="1">
    <citation type="submission" date="2020-07" db="EMBL/GenBank/DDBJ databases">
        <title>Sequencing the genomes of 1000 actinobacteria strains.</title>
        <authorList>
            <person name="Klenk H.-P."/>
        </authorList>
    </citation>
    <scope>NUCLEOTIDE SEQUENCE [LARGE SCALE GENOMIC DNA]</scope>
    <source>
        <strain evidence="3 4">DSM 42178</strain>
    </source>
</reference>
<dbReference type="Gene3D" id="3.40.190.80">
    <property type="match status" value="1"/>
</dbReference>
<evidence type="ECO:0000256" key="2">
    <source>
        <dbReference type="SAM" id="MobiDB-lite"/>
    </source>
</evidence>
<dbReference type="PRINTS" id="PR00377">
    <property type="entry name" value="IMPHPHTASES"/>
</dbReference>
<dbReference type="PANTHER" id="PTHR20854:SF4">
    <property type="entry name" value="INOSITOL-1-MONOPHOSPHATASE-RELATED"/>
    <property type="match status" value="1"/>
</dbReference>
<dbReference type="GO" id="GO:0007165">
    <property type="term" value="P:signal transduction"/>
    <property type="evidence" value="ECO:0007669"/>
    <property type="project" value="TreeGrafter"/>
</dbReference>
<feature type="region of interest" description="Disordered" evidence="2">
    <location>
        <begin position="1"/>
        <end position="24"/>
    </location>
</feature>
<dbReference type="RefSeq" id="WP_179817143.1">
    <property type="nucleotide sequence ID" value="NZ_JACBZD010000002.1"/>
</dbReference>
<feature type="binding site" evidence="1">
    <location>
        <position position="130"/>
    </location>
    <ligand>
        <name>Mg(2+)</name>
        <dbReference type="ChEBI" id="CHEBI:18420"/>
        <label>1</label>
        <note>catalytic</note>
    </ligand>
</feature>
<keyword evidence="1" id="KW-0479">Metal-binding</keyword>
<dbReference type="Pfam" id="PF00459">
    <property type="entry name" value="Inositol_P"/>
    <property type="match status" value="1"/>
</dbReference>
<keyword evidence="4" id="KW-1185">Reference proteome</keyword>
<evidence type="ECO:0000256" key="1">
    <source>
        <dbReference type="PIRSR" id="PIRSR600760-2"/>
    </source>
</evidence>
<keyword evidence="3" id="KW-0378">Hydrolase</keyword>
<comment type="cofactor">
    <cofactor evidence="1">
        <name>Mg(2+)</name>
        <dbReference type="ChEBI" id="CHEBI:18420"/>
    </cofactor>
</comment>
<comment type="caution">
    <text evidence="3">The sequence shown here is derived from an EMBL/GenBank/DDBJ whole genome shotgun (WGS) entry which is preliminary data.</text>
</comment>
<dbReference type="SUPFAM" id="SSF56655">
    <property type="entry name" value="Carbohydrate phosphatase"/>
    <property type="match status" value="1"/>
</dbReference>
<name>A0A853A166_9ACTN</name>
<accession>A0A853A166</accession>
<feature type="binding site" evidence="1">
    <location>
        <position position="258"/>
    </location>
    <ligand>
        <name>Mg(2+)</name>
        <dbReference type="ChEBI" id="CHEBI:18420"/>
        <label>1</label>
        <note>catalytic</note>
    </ligand>
</feature>
<dbReference type="PANTHER" id="PTHR20854">
    <property type="entry name" value="INOSITOL MONOPHOSPHATASE"/>
    <property type="match status" value="1"/>
</dbReference>
<dbReference type="EMBL" id="JACBZD010000002">
    <property type="protein sequence ID" value="NYI08306.1"/>
    <property type="molecule type" value="Genomic_DNA"/>
</dbReference>
<sequence>MPTSERPEGAGPRDQPGDGRDLERARALAVAAAREAGEAVHERFHGDLKVQAKGSSGDLVTGLDVLSEKLILERLRTAYPSDRVISEEAGILEGEAASPAGGGSGGDAGGAAAAGGGEPGRTWTWVVDPLDGTNNVAIGLPAYVVGIALCADRDPVLGVVHDPVAGRTWSAIRGRGTLGPDETCLVTPPRPVHPAGPLLAWTQGHGVGRGNPRALRLRHALEAEARRVLQLWAPLMCWVMLARGDIDGFVAYEAEAVDLPAGYLIAAEAGVSVRRLDGTPFDDRLGLPDADRSYVAGRPEAMEALLDLVARSGVLG</sequence>
<evidence type="ECO:0000313" key="3">
    <source>
        <dbReference type="EMBL" id="NYI08306.1"/>
    </source>
</evidence>